<evidence type="ECO:0000313" key="4">
    <source>
        <dbReference type="EMBL" id="RDY27257.1"/>
    </source>
</evidence>
<feature type="transmembrane region" description="Helical" evidence="1">
    <location>
        <begin position="41"/>
        <end position="62"/>
    </location>
</feature>
<proteinExistence type="predicted"/>
<dbReference type="InterPro" id="IPR025303">
    <property type="entry name" value="PdaC"/>
</dbReference>
<name>A0A371J3L4_9FIRM</name>
<organism evidence="4 5">
    <name type="scientific">Romboutsia weinsteinii</name>
    <dbReference type="NCBI Taxonomy" id="2020949"/>
    <lineage>
        <taxon>Bacteria</taxon>
        <taxon>Bacillati</taxon>
        <taxon>Bacillota</taxon>
        <taxon>Clostridia</taxon>
        <taxon>Peptostreptococcales</taxon>
        <taxon>Peptostreptococcaceae</taxon>
        <taxon>Romboutsia</taxon>
    </lineage>
</organism>
<keyword evidence="1" id="KW-0812">Transmembrane</keyword>
<dbReference type="EMBL" id="NOJY02000014">
    <property type="protein sequence ID" value="RDY27257.1"/>
    <property type="molecule type" value="Genomic_DNA"/>
</dbReference>
<reference evidence="4 5" key="1">
    <citation type="journal article" date="2017" name="Genome Announc.">
        <title>Draft Genome Sequence of Romboutsia weinsteinii sp. nov. Strain CCRI-19649(T) Isolated from Surface Water.</title>
        <authorList>
            <person name="Maheux A.F."/>
            <person name="Boudreau D.K."/>
            <person name="Berube E."/>
            <person name="Boissinot M."/>
            <person name="Cantin P."/>
            <person name="Raymond F."/>
            <person name="Corbeil J."/>
            <person name="Omar R.F."/>
            <person name="Bergeron M.G."/>
        </authorList>
    </citation>
    <scope>NUCLEOTIDE SEQUENCE [LARGE SCALE GENOMIC DNA]</scope>
    <source>
        <strain evidence="4 5">CCRI-19649</strain>
    </source>
</reference>
<keyword evidence="1" id="KW-1133">Transmembrane helix</keyword>
<feature type="domain" description="Deacetylase PdaC" evidence="3">
    <location>
        <begin position="88"/>
        <end position="166"/>
    </location>
</feature>
<evidence type="ECO:0000313" key="5">
    <source>
        <dbReference type="Proteomes" id="UP000215694"/>
    </source>
</evidence>
<evidence type="ECO:0000259" key="3">
    <source>
        <dbReference type="Pfam" id="PF13739"/>
    </source>
</evidence>
<dbReference type="Gene3D" id="3.90.640.20">
    <property type="entry name" value="Heat-shock cognate protein, ATPase"/>
    <property type="match status" value="1"/>
</dbReference>
<evidence type="ECO:0000256" key="1">
    <source>
        <dbReference type="SAM" id="Phobius"/>
    </source>
</evidence>
<dbReference type="OrthoDB" id="4990at2"/>
<keyword evidence="1" id="KW-0472">Membrane</keyword>
<feature type="domain" description="DUF3298" evidence="2">
    <location>
        <begin position="194"/>
        <end position="273"/>
    </location>
</feature>
<gene>
    <name evidence="4" type="ORF">CHL78_009720</name>
</gene>
<dbReference type="Pfam" id="PF13739">
    <property type="entry name" value="PdaC"/>
    <property type="match status" value="1"/>
</dbReference>
<dbReference type="Proteomes" id="UP000215694">
    <property type="component" value="Unassembled WGS sequence"/>
</dbReference>
<dbReference type="Gene3D" id="3.30.565.40">
    <property type="entry name" value="Fervidobacterium nodosum Rt17-B1 like"/>
    <property type="match status" value="1"/>
</dbReference>
<dbReference type="Pfam" id="PF11738">
    <property type="entry name" value="DUF3298"/>
    <property type="match status" value="1"/>
</dbReference>
<dbReference type="RefSeq" id="WP_116041436.1">
    <property type="nucleotide sequence ID" value="NZ_NOJY02000014.1"/>
</dbReference>
<keyword evidence="5" id="KW-1185">Reference proteome</keyword>
<protein>
    <submittedName>
        <fullName evidence="4">DUF3298/DUF4163 domain-containing protein</fullName>
    </submittedName>
</protein>
<sequence>MNNKKNLDKLRENYNNIQIPDELDNRVNEAINKKRFSHKKIFVSAASVVAVVGVINISPAFANALEEIPVIGDIVKVVRISNYSVDRNGFDVSIDVPKIEGLKNQELQDRINQEMEKEAKDLYNQYMKEIEELEKDNIPGREMVKSSVETKTNNENVLSLVVTKYEAQGSSNTTRKFYNINKNNETAITLEGMFNNKDYVSIISENIKNQMKERIKNNPNEYYWLDSEYPENDFKVIKKDQGFYINDKNELVICFDKYEVGPGSTGVTEFVIPSDVIDVNLG</sequence>
<dbReference type="AlphaFoldDB" id="A0A371J3L4"/>
<comment type="caution">
    <text evidence="4">The sequence shown here is derived from an EMBL/GenBank/DDBJ whole genome shotgun (WGS) entry which is preliminary data.</text>
</comment>
<dbReference type="InterPro" id="IPR021729">
    <property type="entry name" value="DUF3298"/>
</dbReference>
<dbReference type="InterPro" id="IPR037126">
    <property type="entry name" value="PdaC/RsiV-like_sf"/>
</dbReference>
<evidence type="ECO:0000259" key="2">
    <source>
        <dbReference type="Pfam" id="PF11738"/>
    </source>
</evidence>
<accession>A0A371J3L4</accession>